<feature type="transmembrane region" description="Helical" evidence="2">
    <location>
        <begin position="323"/>
        <end position="342"/>
    </location>
</feature>
<accession>A0ABM9GR94</accession>
<feature type="compositionally biased region" description="Gly residues" evidence="1">
    <location>
        <begin position="64"/>
        <end position="73"/>
    </location>
</feature>
<protein>
    <recommendedName>
        <fullName evidence="3">CAAX prenyl protease 2/Lysostaphin resistance protein A-like domain-containing protein</fullName>
    </recommendedName>
</protein>
<dbReference type="Proteomes" id="UP001154015">
    <property type="component" value="Unassembled WGS sequence"/>
</dbReference>
<dbReference type="InterPro" id="IPR052710">
    <property type="entry name" value="CAAX_protease"/>
</dbReference>
<evidence type="ECO:0000256" key="1">
    <source>
        <dbReference type="SAM" id="MobiDB-lite"/>
    </source>
</evidence>
<feature type="transmembrane region" description="Helical" evidence="2">
    <location>
        <begin position="354"/>
        <end position="374"/>
    </location>
</feature>
<feature type="compositionally biased region" description="Pro residues" evidence="1">
    <location>
        <begin position="54"/>
        <end position="63"/>
    </location>
</feature>
<organism evidence="4 5">
    <name type="scientific">Streptomyces globisporus</name>
    <dbReference type="NCBI Taxonomy" id="1908"/>
    <lineage>
        <taxon>Bacteria</taxon>
        <taxon>Bacillati</taxon>
        <taxon>Actinomycetota</taxon>
        <taxon>Actinomycetes</taxon>
        <taxon>Kitasatosporales</taxon>
        <taxon>Streptomycetaceae</taxon>
        <taxon>Streptomyces</taxon>
    </lineage>
</organism>
<keyword evidence="2" id="KW-1133">Transmembrane helix</keyword>
<feature type="domain" description="CAAX prenyl protease 2/Lysostaphin resistance protein A-like" evidence="3">
    <location>
        <begin position="244"/>
        <end position="334"/>
    </location>
</feature>
<feature type="transmembrane region" description="Helical" evidence="2">
    <location>
        <begin position="235"/>
        <end position="254"/>
    </location>
</feature>
<feature type="transmembrane region" description="Helical" evidence="2">
    <location>
        <begin position="159"/>
        <end position="178"/>
    </location>
</feature>
<feature type="transmembrane region" description="Helical" evidence="2">
    <location>
        <begin position="199"/>
        <end position="223"/>
    </location>
</feature>
<keyword evidence="5" id="KW-1185">Reference proteome</keyword>
<evidence type="ECO:0000256" key="2">
    <source>
        <dbReference type="SAM" id="Phobius"/>
    </source>
</evidence>
<dbReference type="Pfam" id="PF02517">
    <property type="entry name" value="Rce1-like"/>
    <property type="match status" value="1"/>
</dbReference>
<proteinExistence type="predicted"/>
<dbReference type="PANTHER" id="PTHR36435:SF1">
    <property type="entry name" value="CAAX AMINO TERMINAL PROTEASE FAMILY PROTEIN"/>
    <property type="match status" value="1"/>
</dbReference>
<feature type="transmembrane region" description="Helical" evidence="2">
    <location>
        <begin position="274"/>
        <end position="292"/>
    </location>
</feature>
<feature type="transmembrane region" description="Helical" evidence="2">
    <location>
        <begin position="298"/>
        <end position="316"/>
    </location>
</feature>
<gene>
    <name evidence="4" type="ORF">SGL43_00647</name>
</gene>
<dbReference type="EMBL" id="CAKXYP010000002">
    <property type="protein sequence ID" value="CAH9413648.1"/>
    <property type="molecule type" value="Genomic_DNA"/>
</dbReference>
<evidence type="ECO:0000313" key="5">
    <source>
        <dbReference type="Proteomes" id="UP001154015"/>
    </source>
</evidence>
<comment type="caution">
    <text evidence="4">The sequence shown here is derived from an EMBL/GenBank/DDBJ whole genome shotgun (WGS) entry which is preliminary data.</text>
</comment>
<name>A0ABM9GR94_STRGL</name>
<evidence type="ECO:0000313" key="4">
    <source>
        <dbReference type="EMBL" id="CAH9413648.1"/>
    </source>
</evidence>
<reference evidence="4" key="1">
    <citation type="submission" date="2022-03" db="EMBL/GenBank/DDBJ databases">
        <authorList>
            <person name="Leyn A S."/>
        </authorList>
    </citation>
    <scope>NUCLEOTIDE SEQUENCE</scope>
    <source>
        <strain evidence="4">Streptomyces globisporus 4-3</strain>
    </source>
</reference>
<evidence type="ECO:0000259" key="3">
    <source>
        <dbReference type="Pfam" id="PF02517"/>
    </source>
</evidence>
<feature type="compositionally biased region" description="Pro residues" evidence="1">
    <location>
        <begin position="32"/>
        <end position="47"/>
    </location>
</feature>
<sequence>MHARHPKIADVSHPSDPPPPPSSSDGPSRTDGPPPSSSMPPPSPWAPPSSAGGPPHPPAPAWPGGPGGPGGQGWDRPPEWSRPPTGPVRAPSGSRYDEQGRNGHGGRFGWIGELSAVVGLVLLAVVVVGIVGMVLAELLDATPADPDSDLFFEDPVADLVVQLLGIAIAIPIVLWGARVIGRRPAGTVSSVVGRLRWGWLGRCAAVGFPLMAVQIGVLIAWTWNDEPVGESGTGFPGWPVFLLSLAVILALVPFQAAAEEYVFRGWLVQVIGRVVRTPWPAVVVASLLFALAHGFGELSGFLLLLYSALWWGWLVIRTGGLEAVIVMHVANNLLAFGLAAGFGELASTETAADAPWQAMVAELVFAPLYCLTVARIAGRRGIERVSP</sequence>
<dbReference type="InterPro" id="IPR003675">
    <property type="entry name" value="Rce1/LyrA-like_dom"/>
</dbReference>
<keyword evidence="2" id="KW-0472">Membrane</keyword>
<feature type="transmembrane region" description="Helical" evidence="2">
    <location>
        <begin position="117"/>
        <end position="139"/>
    </location>
</feature>
<dbReference type="PANTHER" id="PTHR36435">
    <property type="entry name" value="SLR1288 PROTEIN"/>
    <property type="match status" value="1"/>
</dbReference>
<feature type="region of interest" description="Disordered" evidence="1">
    <location>
        <begin position="1"/>
        <end position="101"/>
    </location>
</feature>
<keyword evidence="2" id="KW-0812">Transmembrane</keyword>